<organism evidence="1 2">
    <name type="scientific">Cyclospora cayetanensis</name>
    <dbReference type="NCBI Taxonomy" id="88456"/>
    <lineage>
        <taxon>Eukaryota</taxon>
        <taxon>Sar</taxon>
        <taxon>Alveolata</taxon>
        <taxon>Apicomplexa</taxon>
        <taxon>Conoidasida</taxon>
        <taxon>Coccidia</taxon>
        <taxon>Eucoccidiorida</taxon>
        <taxon>Eimeriorina</taxon>
        <taxon>Eimeriidae</taxon>
        <taxon>Cyclospora</taxon>
    </lineage>
</organism>
<dbReference type="EMBL" id="JROU02000254">
    <property type="protein sequence ID" value="OEH79884.1"/>
    <property type="molecule type" value="Genomic_DNA"/>
</dbReference>
<comment type="caution">
    <text evidence="1">The sequence shown here is derived from an EMBL/GenBank/DDBJ whole genome shotgun (WGS) entry which is preliminary data.</text>
</comment>
<dbReference type="VEuPathDB" id="ToxoDB:cyc_06543"/>
<reference evidence="1 2" key="1">
    <citation type="journal article" date="2016" name="BMC Genomics">
        <title>Comparative genomics reveals Cyclospora cayetanensis possesses coccidia-like metabolism and invasion components but unique surface antigens.</title>
        <authorList>
            <person name="Liu S."/>
            <person name="Wang L."/>
            <person name="Zheng H."/>
            <person name="Xu Z."/>
            <person name="Roellig D.M."/>
            <person name="Li N."/>
            <person name="Frace M.A."/>
            <person name="Tang K."/>
            <person name="Arrowood M.J."/>
            <person name="Moss D.M."/>
            <person name="Zhang L."/>
            <person name="Feng Y."/>
            <person name="Xiao L."/>
        </authorList>
    </citation>
    <scope>NUCLEOTIDE SEQUENCE [LARGE SCALE GENOMIC DNA]</scope>
    <source>
        <strain evidence="1 2">CHN_HEN01</strain>
    </source>
</reference>
<gene>
    <name evidence="1" type="ORF">cyc_06543</name>
</gene>
<sequence length="111" mass="12301">MVDPMEGSLDATAAQSGAYCNGSQIIRIQEFSKQEWMVVYMDDVSVLCHKPLTNRLKKAHSMICTEEADAVAGTLISKHTTPPVLALTEDERYLFGIADASDIMVHFILLR</sequence>
<dbReference type="InParanoid" id="A0A1D3D8V7"/>
<name>A0A1D3D8V7_9EIME</name>
<protein>
    <submittedName>
        <fullName evidence="1">Uncharacterized protein</fullName>
    </submittedName>
</protein>
<accession>A0A1D3D8V7</accession>
<keyword evidence="2" id="KW-1185">Reference proteome</keyword>
<dbReference type="Proteomes" id="UP000095192">
    <property type="component" value="Unassembled WGS sequence"/>
</dbReference>
<proteinExistence type="predicted"/>
<dbReference type="AlphaFoldDB" id="A0A1D3D8V7"/>
<dbReference type="SUPFAM" id="SSF56672">
    <property type="entry name" value="DNA/RNA polymerases"/>
    <property type="match status" value="1"/>
</dbReference>
<evidence type="ECO:0000313" key="2">
    <source>
        <dbReference type="Proteomes" id="UP000095192"/>
    </source>
</evidence>
<evidence type="ECO:0000313" key="1">
    <source>
        <dbReference type="EMBL" id="OEH79884.1"/>
    </source>
</evidence>
<dbReference type="InterPro" id="IPR043502">
    <property type="entry name" value="DNA/RNA_pol_sf"/>
</dbReference>